<feature type="transmembrane region" description="Helical" evidence="5">
    <location>
        <begin position="378"/>
        <end position="398"/>
    </location>
</feature>
<feature type="transmembrane region" description="Helical" evidence="5">
    <location>
        <begin position="73"/>
        <end position="92"/>
    </location>
</feature>
<evidence type="ECO:0000256" key="3">
    <source>
        <dbReference type="ARBA" id="ARBA00022989"/>
    </source>
</evidence>
<comment type="caution">
    <text evidence="7">The sequence shown here is derived from an EMBL/GenBank/DDBJ whole genome shotgun (WGS) entry which is preliminary data.</text>
</comment>
<feature type="transmembrane region" description="Helical" evidence="5">
    <location>
        <begin position="438"/>
        <end position="460"/>
    </location>
</feature>
<keyword evidence="3 5" id="KW-1133">Transmembrane helix</keyword>
<evidence type="ECO:0000259" key="6">
    <source>
        <dbReference type="PROSITE" id="PS50850"/>
    </source>
</evidence>
<evidence type="ECO:0000256" key="1">
    <source>
        <dbReference type="ARBA" id="ARBA00004141"/>
    </source>
</evidence>
<dbReference type="PANTHER" id="PTHR23502">
    <property type="entry name" value="MAJOR FACILITATOR SUPERFAMILY"/>
    <property type="match status" value="1"/>
</dbReference>
<dbReference type="Pfam" id="PF07690">
    <property type="entry name" value="MFS_1"/>
    <property type="match status" value="1"/>
</dbReference>
<evidence type="ECO:0000313" key="7">
    <source>
        <dbReference type="EMBL" id="KAL2844129.1"/>
    </source>
</evidence>
<dbReference type="InterPro" id="IPR011701">
    <property type="entry name" value="MFS"/>
</dbReference>
<gene>
    <name evidence="7" type="ORF">BJY01DRAFT_235379</name>
</gene>
<name>A0ABR4JVV9_9EURO</name>
<feature type="transmembrane region" description="Helical" evidence="5">
    <location>
        <begin position="333"/>
        <end position="357"/>
    </location>
</feature>
<sequence>MPFINQRGLQLQPAPTNHPRDPLRWPSWLKLFVVLSTSLANFVSNVGGSGLSVAVPLLMQELQRSQGDVTRLLTLNFLFLGIGNIFWVPLAIKFGKRASMISSMLLQAGAFIWCAVATGYNSLLAARCVLGFAAASGESLVPEIVADIFFVHERGTMMSIYATLIAGGSAVGPLVAGFMVEYTQDTWRSFVWFCFALAMFNLVLLIFLAPESNFERPEPSTPTQQLQAYPDRKEDDTVFVENAASMATGERDFSIRTPALWEILQPIHYDKEVNFFTALISPLKLLVYPSLLWGIFVYAICLSPQIIMIFTMSPLLESPPYLFRADIVGLMQVAAIIGFLLACFGGGYLSDVINAIVVRRSTRSSGSGAIEIRPEQRLISLLPGMAIGPAGCILLAFACGHKLHWSAIAVGFGMVSFGTVYTPNIAITYIVHLHQGQAASALVLINILKNLVAFVFLYVAVDWVNAEGYVQVFMIMFLLNVVIVACAVPLYFFGRKKGRYLGFNVGQYADMEQA</sequence>
<keyword evidence="8" id="KW-1185">Reference proteome</keyword>
<evidence type="ECO:0000256" key="5">
    <source>
        <dbReference type="SAM" id="Phobius"/>
    </source>
</evidence>
<accession>A0ABR4JVV9</accession>
<evidence type="ECO:0000313" key="8">
    <source>
        <dbReference type="Proteomes" id="UP001610446"/>
    </source>
</evidence>
<feature type="transmembrane region" description="Helical" evidence="5">
    <location>
        <begin position="291"/>
        <end position="313"/>
    </location>
</feature>
<keyword evidence="4 5" id="KW-0472">Membrane</keyword>
<reference evidence="7 8" key="1">
    <citation type="submission" date="2024-07" db="EMBL/GenBank/DDBJ databases">
        <title>Section-level genome sequencing and comparative genomics of Aspergillus sections Usti and Cavernicolus.</title>
        <authorList>
            <consortium name="Lawrence Berkeley National Laboratory"/>
            <person name="Nybo J.L."/>
            <person name="Vesth T.C."/>
            <person name="Theobald S."/>
            <person name="Frisvad J.C."/>
            <person name="Larsen T.O."/>
            <person name="Kjaerboelling I."/>
            <person name="Rothschild-Mancinelli K."/>
            <person name="Lyhne E.K."/>
            <person name="Kogle M.E."/>
            <person name="Barry K."/>
            <person name="Clum A."/>
            <person name="Na H."/>
            <person name="Ledsgaard L."/>
            <person name="Lin J."/>
            <person name="Lipzen A."/>
            <person name="Kuo A."/>
            <person name="Riley R."/>
            <person name="Mondo S."/>
            <person name="Labutti K."/>
            <person name="Haridas S."/>
            <person name="Pangalinan J."/>
            <person name="Salamov A.A."/>
            <person name="Simmons B.A."/>
            <person name="Magnuson J.K."/>
            <person name="Chen J."/>
            <person name="Drula E."/>
            <person name="Henrissat B."/>
            <person name="Wiebenga A."/>
            <person name="Lubbers R.J."/>
            <person name="Gomes A.C."/>
            <person name="Makela M.R."/>
            <person name="Stajich J."/>
            <person name="Grigoriev I.V."/>
            <person name="Mortensen U.H."/>
            <person name="De Vries R.P."/>
            <person name="Baker S.E."/>
            <person name="Andersen M.R."/>
        </authorList>
    </citation>
    <scope>NUCLEOTIDE SEQUENCE [LARGE SCALE GENOMIC DNA]</scope>
    <source>
        <strain evidence="7 8">CBS 123904</strain>
    </source>
</reference>
<protein>
    <submittedName>
        <fullName evidence="7">Major facilitator superfamily domain-containing protein</fullName>
    </submittedName>
</protein>
<organism evidence="7 8">
    <name type="scientific">Aspergillus pseudoustus</name>
    <dbReference type="NCBI Taxonomy" id="1810923"/>
    <lineage>
        <taxon>Eukaryota</taxon>
        <taxon>Fungi</taxon>
        <taxon>Dikarya</taxon>
        <taxon>Ascomycota</taxon>
        <taxon>Pezizomycotina</taxon>
        <taxon>Eurotiomycetes</taxon>
        <taxon>Eurotiomycetidae</taxon>
        <taxon>Eurotiales</taxon>
        <taxon>Aspergillaceae</taxon>
        <taxon>Aspergillus</taxon>
        <taxon>Aspergillus subgen. Nidulantes</taxon>
    </lineage>
</organism>
<dbReference type="EMBL" id="JBFXLU010000083">
    <property type="protein sequence ID" value="KAL2844129.1"/>
    <property type="molecule type" value="Genomic_DNA"/>
</dbReference>
<feature type="transmembrane region" description="Helical" evidence="5">
    <location>
        <begin position="404"/>
        <end position="431"/>
    </location>
</feature>
<feature type="transmembrane region" description="Helical" evidence="5">
    <location>
        <begin position="104"/>
        <end position="123"/>
    </location>
</feature>
<feature type="transmembrane region" description="Helical" evidence="5">
    <location>
        <begin position="190"/>
        <end position="209"/>
    </location>
</feature>
<feature type="transmembrane region" description="Helical" evidence="5">
    <location>
        <begin position="472"/>
        <end position="493"/>
    </location>
</feature>
<feature type="domain" description="Major facilitator superfamily (MFS) profile" evidence="6">
    <location>
        <begin position="33"/>
        <end position="497"/>
    </location>
</feature>
<feature type="transmembrane region" description="Helical" evidence="5">
    <location>
        <begin position="158"/>
        <end position="178"/>
    </location>
</feature>
<dbReference type="PANTHER" id="PTHR23502:SF181">
    <property type="entry name" value="MAJOR FACILITATOR SUPERFAMILY (MFS) PROFILE DOMAIN-CONTAINING PROTEIN"/>
    <property type="match status" value="1"/>
</dbReference>
<dbReference type="PROSITE" id="PS50850">
    <property type="entry name" value="MFS"/>
    <property type="match status" value="1"/>
</dbReference>
<dbReference type="SUPFAM" id="SSF103473">
    <property type="entry name" value="MFS general substrate transporter"/>
    <property type="match status" value="1"/>
</dbReference>
<comment type="subcellular location">
    <subcellularLocation>
        <location evidence="1">Membrane</location>
        <topology evidence="1">Multi-pass membrane protein</topology>
    </subcellularLocation>
</comment>
<dbReference type="Proteomes" id="UP001610446">
    <property type="component" value="Unassembled WGS sequence"/>
</dbReference>
<dbReference type="InterPro" id="IPR020846">
    <property type="entry name" value="MFS_dom"/>
</dbReference>
<dbReference type="InterPro" id="IPR036259">
    <property type="entry name" value="MFS_trans_sf"/>
</dbReference>
<proteinExistence type="predicted"/>
<dbReference type="Gene3D" id="1.20.1250.20">
    <property type="entry name" value="MFS general substrate transporter like domains"/>
    <property type="match status" value="1"/>
</dbReference>
<keyword evidence="2 5" id="KW-0812">Transmembrane</keyword>
<evidence type="ECO:0000256" key="4">
    <source>
        <dbReference type="ARBA" id="ARBA00023136"/>
    </source>
</evidence>
<evidence type="ECO:0000256" key="2">
    <source>
        <dbReference type="ARBA" id="ARBA00022692"/>
    </source>
</evidence>